<comment type="similarity">
    <text evidence="1">Belongs to the anaerobic coproporphyrinogen-III oxidase family. HemW subfamily.</text>
</comment>
<dbReference type="KEGG" id="ahk:NCTC10172_00370"/>
<evidence type="ECO:0000256" key="6">
    <source>
        <dbReference type="ARBA" id="ARBA00023004"/>
    </source>
</evidence>
<dbReference type="PANTHER" id="PTHR13932">
    <property type="entry name" value="COPROPORPHYRINIGEN III OXIDASE"/>
    <property type="match status" value="1"/>
</dbReference>
<dbReference type="Pfam" id="PF06969">
    <property type="entry name" value="HemN_C"/>
    <property type="match status" value="1"/>
</dbReference>
<comment type="function">
    <text evidence="9">Probably acts as a heme chaperone, transferring heme to an unknown acceptor. Binds one molecule of heme per monomer, possibly covalently. Binds 1 [4Fe-4S] cluster. The cluster is coordinated with 3 cysteines and an exchangeable S-adenosyl-L-methionine.</text>
</comment>
<keyword evidence="6 9" id="KW-0408">Iron</keyword>
<organism evidence="11 12">
    <name type="scientific">Acholeplasma hippikon</name>
    <dbReference type="NCBI Taxonomy" id="264636"/>
    <lineage>
        <taxon>Bacteria</taxon>
        <taxon>Bacillati</taxon>
        <taxon>Mycoplasmatota</taxon>
        <taxon>Mollicutes</taxon>
        <taxon>Acholeplasmatales</taxon>
        <taxon>Acholeplasmataceae</taxon>
        <taxon>Acholeplasma</taxon>
    </lineage>
</organism>
<dbReference type="InterPro" id="IPR004559">
    <property type="entry name" value="HemW-like"/>
</dbReference>
<dbReference type="NCBIfam" id="TIGR00539">
    <property type="entry name" value="hemN_rel"/>
    <property type="match status" value="1"/>
</dbReference>
<accession>A0A449BIU4</accession>
<comment type="subcellular location">
    <subcellularLocation>
        <location evidence="9">Cytoplasm</location>
    </subcellularLocation>
</comment>
<dbReference type="GO" id="GO:0005737">
    <property type="term" value="C:cytoplasm"/>
    <property type="evidence" value="ECO:0007669"/>
    <property type="project" value="UniProtKB-SubCell"/>
</dbReference>
<name>A0A449BIU4_9MOLU</name>
<dbReference type="GO" id="GO:0046872">
    <property type="term" value="F:metal ion binding"/>
    <property type="evidence" value="ECO:0007669"/>
    <property type="project" value="UniProtKB-UniRule"/>
</dbReference>
<protein>
    <recommendedName>
        <fullName evidence="2 9">Heme chaperone HemW</fullName>
    </recommendedName>
</protein>
<evidence type="ECO:0000256" key="1">
    <source>
        <dbReference type="ARBA" id="ARBA00006100"/>
    </source>
</evidence>
<dbReference type="EMBL" id="LR215050">
    <property type="protein sequence ID" value="VEU82360.1"/>
    <property type="molecule type" value="Genomic_DNA"/>
</dbReference>
<dbReference type="Proteomes" id="UP000290909">
    <property type="component" value="Chromosome"/>
</dbReference>
<dbReference type="SFLD" id="SFLDG01065">
    <property type="entry name" value="anaerobic_coproporphyrinogen-I"/>
    <property type="match status" value="1"/>
</dbReference>
<evidence type="ECO:0000256" key="7">
    <source>
        <dbReference type="ARBA" id="ARBA00023014"/>
    </source>
</evidence>
<evidence type="ECO:0000256" key="8">
    <source>
        <dbReference type="ARBA" id="ARBA00023186"/>
    </source>
</evidence>
<dbReference type="GO" id="GO:0004109">
    <property type="term" value="F:coproporphyrinogen oxidase activity"/>
    <property type="evidence" value="ECO:0007669"/>
    <property type="project" value="InterPro"/>
</dbReference>
<dbReference type="CDD" id="cd01335">
    <property type="entry name" value="Radical_SAM"/>
    <property type="match status" value="1"/>
</dbReference>
<keyword evidence="5 9" id="KW-0479">Metal-binding</keyword>
<dbReference type="GO" id="GO:0051539">
    <property type="term" value="F:4 iron, 4 sulfur cluster binding"/>
    <property type="evidence" value="ECO:0007669"/>
    <property type="project" value="UniProtKB-UniRule"/>
</dbReference>
<keyword evidence="9" id="KW-0963">Cytoplasm</keyword>
<feature type="domain" description="Radical SAM core" evidence="10">
    <location>
        <begin position="1"/>
        <end position="227"/>
    </location>
</feature>
<keyword evidence="3 9" id="KW-0349">Heme</keyword>
<evidence type="ECO:0000256" key="4">
    <source>
        <dbReference type="ARBA" id="ARBA00022691"/>
    </source>
</evidence>
<keyword evidence="4 9" id="KW-0949">S-adenosyl-L-methionine</keyword>
<gene>
    <name evidence="11" type="primary">hemN</name>
    <name evidence="11" type="ORF">NCTC10172_00370</name>
</gene>
<keyword evidence="9" id="KW-0004">4Fe-4S</keyword>
<dbReference type="SFLD" id="SFLDF00562">
    <property type="entry name" value="HemN-like__clustered_with_heat"/>
    <property type="match status" value="1"/>
</dbReference>
<dbReference type="Gene3D" id="3.20.20.70">
    <property type="entry name" value="Aldolase class I"/>
    <property type="match status" value="1"/>
</dbReference>
<dbReference type="GO" id="GO:0006779">
    <property type="term" value="P:porphyrin-containing compound biosynthetic process"/>
    <property type="evidence" value="ECO:0007669"/>
    <property type="project" value="InterPro"/>
</dbReference>
<reference evidence="11 12" key="1">
    <citation type="submission" date="2019-01" db="EMBL/GenBank/DDBJ databases">
        <authorList>
            <consortium name="Pathogen Informatics"/>
        </authorList>
    </citation>
    <scope>NUCLEOTIDE SEQUENCE [LARGE SCALE GENOMIC DNA]</scope>
    <source>
        <strain evidence="11 12">NCTC10172</strain>
    </source>
</reference>
<dbReference type="SMART" id="SM00729">
    <property type="entry name" value="Elp3"/>
    <property type="match status" value="1"/>
</dbReference>
<evidence type="ECO:0000259" key="10">
    <source>
        <dbReference type="PROSITE" id="PS51918"/>
    </source>
</evidence>
<dbReference type="InterPro" id="IPR006638">
    <property type="entry name" value="Elp3/MiaA/NifB-like_rSAM"/>
</dbReference>
<dbReference type="SFLD" id="SFLDS00029">
    <property type="entry name" value="Radical_SAM"/>
    <property type="match status" value="1"/>
</dbReference>
<keyword evidence="8 9" id="KW-0143">Chaperone</keyword>
<dbReference type="Pfam" id="PF04055">
    <property type="entry name" value="Radical_SAM"/>
    <property type="match status" value="1"/>
</dbReference>
<dbReference type="SUPFAM" id="SSF102114">
    <property type="entry name" value="Radical SAM enzymes"/>
    <property type="match status" value="1"/>
</dbReference>
<dbReference type="AlphaFoldDB" id="A0A449BIU4"/>
<sequence>MKGLYVHIPFCEYICHYCDFVKRVPKNKEMVDEYLIRLRNEINTYKEHFDSIETIFIGGGTPSMLTVDQMTYLFDSLQAIKPIEYSIELNPESYTHEKGLLFKKYGINRVSMGVQTFNNDLLKYMNRGHKEEDVKWIVDDLKSLGIQYISIDLIFAIPGQNLQLIDYDLKKLEELDITHVSYYSLILEDKTYFYHQYLKGNFKPMDEDDEAIMYEYIMDKLSQMGFEQYEVSNYAKNGHYSLHNSIYWTLGEYIGVGMGAHGFINNYRTYNERGLPQYLEHFTKEKVLQTEDDKLQDELIFGLRLTKGIYIPYVEQKYNIKLLEKYPQIQDKIELGLVKIENDYFKLTRKGMMLGNQVFMLFIWNT</sequence>
<dbReference type="InterPro" id="IPR010723">
    <property type="entry name" value="HemN_C"/>
</dbReference>
<dbReference type="PROSITE" id="PS51918">
    <property type="entry name" value="RADICAL_SAM"/>
    <property type="match status" value="1"/>
</dbReference>
<keyword evidence="11" id="KW-0560">Oxidoreductase</keyword>
<evidence type="ECO:0000313" key="12">
    <source>
        <dbReference type="Proteomes" id="UP000290909"/>
    </source>
</evidence>
<keyword evidence="12" id="KW-1185">Reference proteome</keyword>
<dbReference type="PANTHER" id="PTHR13932:SF5">
    <property type="entry name" value="RADICAL S-ADENOSYL METHIONINE DOMAIN-CONTAINING PROTEIN 1, MITOCHONDRIAL"/>
    <property type="match status" value="1"/>
</dbReference>
<dbReference type="InterPro" id="IPR034505">
    <property type="entry name" value="Coproporphyrinogen-III_oxidase"/>
</dbReference>
<dbReference type="STRING" id="1408416.GCA_000702765_01048"/>
<evidence type="ECO:0000256" key="5">
    <source>
        <dbReference type="ARBA" id="ARBA00022723"/>
    </source>
</evidence>
<dbReference type="InterPro" id="IPR007197">
    <property type="entry name" value="rSAM"/>
</dbReference>
<evidence type="ECO:0000256" key="3">
    <source>
        <dbReference type="ARBA" id="ARBA00022617"/>
    </source>
</evidence>
<evidence type="ECO:0000313" key="11">
    <source>
        <dbReference type="EMBL" id="VEU82360.1"/>
    </source>
</evidence>
<keyword evidence="7 9" id="KW-0411">Iron-sulfur</keyword>
<dbReference type="InterPro" id="IPR058240">
    <property type="entry name" value="rSAM_sf"/>
</dbReference>
<dbReference type="InterPro" id="IPR013785">
    <property type="entry name" value="Aldolase_TIM"/>
</dbReference>
<evidence type="ECO:0000256" key="9">
    <source>
        <dbReference type="RuleBase" id="RU364116"/>
    </source>
</evidence>
<evidence type="ECO:0000256" key="2">
    <source>
        <dbReference type="ARBA" id="ARBA00017228"/>
    </source>
</evidence>
<proteinExistence type="inferred from homology"/>